<name>A0ABW3EN12_9ACTN</name>
<dbReference type="EMBL" id="JBHTJA010000025">
    <property type="protein sequence ID" value="MFD0901743.1"/>
    <property type="molecule type" value="Genomic_DNA"/>
</dbReference>
<dbReference type="InterPro" id="IPR010982">
    <property type="entry name" value="Lambda_DNA-bd_dom_sf"/>
</dbReference>
<keyword evidence="3" id="KW-1185">Reference proteome</keyword>
<dbReference type="Pfam" id="PF01381">
    <property type="entry name" value="HTH_3"/>
    <property type="match status" value="1"/>
</dbReference>
<dbReference type="Gene3D" id="1.10.260.40">
    <property type="entry name" value="lambda repressor-like DNA-binding domains"/>
    <property type="match status" value="1"/>
</dbReference>
<dbReference type="InterPro" id="IPR001387">
    <property type="entry name" value="Cro/C1-type_HTH"/>
</dbReference>
<reference evidence="3" key="1">
    <citation type="journal article" date="2019" name="Int. J. Syst. Evol. Microbiol.">
        <title>The Global Catalogue of Microorganisms (GCM) 10K type strain sequencing project: providing services to taxonomists for standard genome sequencing and annotation.</title>
        <authorList>
            <consortium name="The Broad Institute Genomics Platform"/>
            <consortium name="The Broad Institute Genome Sequencing Center for Infectious Disease"/>
            <person name="Wu L."/>
            <person name="Ma J."/>
        </authorList>
    </citation>
    <scope>NUCLEOTIDE SEQUENCE [LARGE SCALE GENOMIC DNA]</scope>
    <source>
        <strain evidence="3">JCM 31202</strain>
    </source>
</reference>
<dbReference type="SMART" id="SM00530">
    <property type="entry name" value="HTH_XRE"/>
    <property type="match status" value="1"/>
</dbReference>
<comment type="caution">
    <text evidence="2">The sequence shown here is derived from an EMBL/GenBank/DDBJ whole genome shotgun (WGS) entry which is preliminary data.</text>
</comment>
<accession>A0ABW3EN12</accession>
<evidence type="ECO:0000259" key="1">
    <source>
        <dbReference type="PROSITE" id="PS50943"/>
    </source>
</evidence>
<feature type="domain" description="HTH cro/C1-type" evidence="1">
    <location>
        <begin position="16"/>
        <end position="68"/>
    </location>
</feature>
<proteinExistence type="predicted"/>
<evidence type="ECO:0000313" key="3">
    <source>
        <dbReference type="Proteomes" id="UP001596972"/>
    </source>
</evidence>
<dbReference type="CDD" id="cd00093">
    <property type="entry name" value="HTH_XRE"/>
    <property type="match status" value="1"/>
</dbReference>
<protein>
    <submittedName>
        <fullName evidence="2">Scr1 family TA system antitoxin-like transcriptional regulator</fullName>
    </submittedName>
</protein>
<dbReference type="InterPro" id="IPR043917">
    <property type="entry name" value="DUF5753"/>
</dbReference>
<dbReference type="Proteomes" id="UP001596972">
    <property type="component" value="Unassembled WGS sequence"/>
</dbReference>
<dbReference type="Pfam" id="PF19054">
    <property type="entry name" value="DUF5753"/>
    <property type="match status" value="1"/>
</dbReference>
<organism evidence="2 3">
    <name type="scientific">Actinomadura sediminis</name>
    <dbReference type="NCBI Taxonomy" id="1038904"/>
    <lineage>
        <taxon>Bacteria</taxon>
        <taxon>Bacillati</taxon>
        <taxon>Actinomycetota</taxon>
        <taxon>Actinomycetes</taxon>
        <taxon>Streptosporangiales</taxon>
        <taxon>Thermomonosporaceae</taxon>
        <taxon>Actinomadura</taxon>
    </lineage>
</organism>
<sequence>MTGNHRTPREFLAMELKRAREKAGMKPDEVAKAVYVSEGLIRSWEKGRRVPQPDHLDAVENLFGTDAFSGILRRLREELINAALPLEWMREWRQIEEGASSLLSFETNVVPGLFQTEGYAAAVFEMCKHLGDVGEMTAARLERQQLLTRDDPPTIVVLLSETILMNNIGGPAIMRAQLDHLVRLADERENVFVHLIPFTAGVCAGFIAPFVIASFDGSEVAYADHQLKAEIVEEAENVAILRRMFERFRAHALSQPDSIAMIRKAIEERWTP</sequence>
<dbReference type="RefSeq" id="WP_378298952.1">
    <property type="nucleotide sequence ID" value="NZ_JBHTJA010000025.1"/>
</dbReference>
<dbReference type="SUPFAM" id="SSF47413">
    <property type="entry name" value="lambda repressor-like DNA-binding domains"/>
    <property type="match status" value="1"/>
</dbReference>
<evidence type="ECO:0000313" key="2">
    <source>
        <dbReference type="EMBL" id="MFD0901743.1"/>
    </source>
</evidence>
<dbReference type="PROSITE" id="PS50943">
    <property type="entry name" value="HTH_CROC1"/>
    <property type="match status" value="1"/>
</dbReference>
<gene>
    <name evidence="2" type="ORF">ACFQ11_15185</name>
</gene>